<dbReference type="EMBL" id="JACOFV010000001">
    <property type="protein sequence ID" value="MBC3860726.1"/>
    <property type="molecule type" value="Genomic_DNA"/>
</dbReference>
<keyword evidence="2" id="KW-0732">Signal</keyword>
<reference evidence="3" key="1">
    <citation type="submission" date="2020-08" db="EMBL/GenBank/DDBJ databases">
        <title>Novel species isolated from subtropical streams in China.</title>
        <authorList>
            <person name="Lu H."/>
        </authorList>
    </citation>
    <scope>NUCLEOTIDE SEQUENCE</scope>
    <source>
        <strain evidence="3">KACC 12607</strain>
    </source>
</reference>
<comment type="subcellular location">
    <subcellularLocation>
        <location evidence="2">Cell membrane</location>
        <topology evidence="2">Lipid-anchor</topology>
    </subcellularLocation>
</comment>
<dbReference type="NCBIfam" id="TIGR01845">
    <property type="entry name" value="outer_NodT"/>
    <property type="match status" value="1"/>
</dbReference>
<dbReference type="Gene3D" id="1.20.1600.10">
    <property type="entry name" value="Outer membrane efflux proteins (OEP)"/>
    <property type="match status" value="1"/>
</dbReference>
<dbReference type="PANTHER" id="PTHR30203:SF33">
    <property type="entry name" value="BLR4455 PROTEIN"/>
    <property type="match status" value="1"/>
</dbReference>
<dbReference type="Gene3D" id="2.20.200.10">
    <property type="entry name" value="Outer membrane efflux proteins (OEP)"/>
    <property type="match status" value="1"/>
</dbReference>
<feature type="signal peptide" evidence="2">
    <location>
        <begin position="1"/>
        <end position="27"/>
    </location>
</feature>
<dbReference type="AlphaFoldDB" id="A0A923KNM0"/>
<feature type="chain" id="PRO_5038171197" evidence="2">
    <location>
        <begin position="28"/>
        <end position="465"/>
    </location>
</feature>
<gene>
    <name evidence="3" type="ORF">H8K32_01340</name>
</gene>
<proteinExistence type="inferred from homology"/>
<keyword evidence="2" id="KW-0449">Lipoprotein</keyword>
<dbReference type="Proteomes" id="UP000634011">
    <property type="component" value="Unassembled WGS sequence"/>
</dbReference>
<evidence type="ECO:0000313" key="4">
    <source>
        <dbReference type="Proteomes" id="UP000634011"/>
    </source>
</evidence>
<keyword evidence="2" id="KW-1134">Transmembrane beta strand</keyword>
<keyword evidence="2" id="KW-0472">Membrane</keyword>
<protein>
    <submittedName>
        <fullName evidence="3">Efflux transporter outer membrane subunit</fullName>
    </submittedName>
</protein>
<evidence type="ECO:0000313" key="3">
    <source>
        <dbReference type="EMBL" id="MBC3860726.1"/>
    </source>
</evidence>
<accession>A0A923KNM0</accession>
<comment type="similarity">
    <text evidence="1 2">Belongs to the outer membrane factor (OMF) (TC 1.B.17) family.</text>
</comment>
<keyword evidence="4" id="KW-1185">Reference proteome</keyword>
<dbReference type="GO" id="GO:0015562">
    <property type="term" value="F:efflux transmembrane transporter activity"/>
    <property type="evidence" value="ECO:0007669"/>
    <property type="project" value="InterPro"/>
</dbReference>
<keyword evidence="2" id="KW-0564">Palmitate</keyword>
<keyword evidence="2" id="KW-0812">Transmembrane</keyword>
<dbReference type="InterPro" id="IPR003423">
    <property type="entry name" value="OMP_efflux"/>
</dbReference>
<dbReference type="Pfam" id="PF02321">
    <property type="entry name" value="OEP"/>
    <property type="match status" value="2"/>
</dbReference>
<dbReference type="PROSITE" id="PS51257">
    <property type="entry name" value="PROKAR_LIPOPROTEIN"/>
    <property type="match status" value="1"/>
</dbReference>
<sequence length="465" mass="50074">MSKKMFRTMCKPKLMVSLLALGLSACAIGPDYVKPKIDTPASFKEDGRWKTAQPMDASPRDAWWEVYQDEQLNNLVKILNEQSPGIAQAEAQYRQTKELLNQAESSLFPQITGNAGAKRGVNAGDAPVTKQYSVGVAASWQIDLWGSVRRAIEAGQAKEEGSVAQLAAIKLSSQAQLVTAYLQLVVADVQLKQLRDSENALKETLTLTSNQFKAGIVSDANVALAESQLKTARAATIDKQLTRAQLEHAIAAALGKPPASFALDVSKSTPHLPQLPSVLPSQLLERRPDIAVAERNMAVSNAQIGIAKAAYFPTISLSASGGYNGNAFSDLISAPNRIWSLGPQLVGNIFDAGATKSKTAQAVAVYDQSVASYKQTVLTAFQNVEDGLVAQSLLEQEERLQNEALLAAQRSELITKNQYAAGTVSYINVLTAQTTRINAEANLWNVRNRQYANSVAFIAAIGGSW</sequence>
<evidence type="ECO:0000256" key="1">
    <source>
        <dbReference type="ARBA" id="ARBA00007613"/>
    </source>
</evidence>
<dbReference type="PANTHER" id="PTHR30203">
    <property type="entry name" value="OUTER MEMBRANE CATION EFFLUX PROTEIN"/>
    <property type="match status" value="1"/>
</dbReference>
<dbReference type="GO" id="GO:0005886">
    <property type="term" value="C:plasma membrane"/>
    <property type="evidence" value="ECO:0007669"/>
    <property type="project" value="UniProtKB-SubCell"/>
</dbReference>
<comment type="caution">
    <text evidence="3">The sequence shown here is derived from an EMBL/GenBank/DDBJ whole genome shotgun (WGS) entry which is preliminary data.</text>
</comment>
<evidence type="ECO:0000256" key="2">
    <source>
        <dbReference type="RuleBase" id="RU362097"/>
    </source>
</evidence>
<organism evidence="3 4">
    <name type="scientific">Undibacterium jejuense</name>
    <dbReference type="NCBI Taxonomy" id="1344949"/>
    <lineage>
        <taxon>Bacteria</taxon>
        <taxon>Pseudomonadati</taxon>
        <taxon>Pseudomonadota</taxon>
        <taxon>Betaproteobacteria</taxon>
        <taxon>Burkholderiales</taxon>
        <taxon>Oxalobacteraceae</taxon>
        <taxon>Undibacterium</taxon>
    </lineage>
</organism>
<dbReference type="InterPro" id="IPR010131">
    <property type="entry name" value="MdtP/NodT-like"/>
</dbReference>
<name>A0A923KNM0_9BURK</name>
<dbReference type="SUPFAM" id="SSF56954">
    <property type="entry name" value="Outer membrane efflux proteins (OEP)"/>
    <property type="match status" value="1"/>
</dbReference>